<dbReference type="AlphaFoldDB" id="A0AAV2BJK5"/>
<evidence type="ECO:0008006" key="3">
    <source>
        <dbReference type="Google" id="ProtNLM"/>
    </source>
</evidence>
<comment type="caution">
    <text evidence="1">The sequence shown here is derived from an EMBL/GenBank/DDBJ whole genome shotgun (WGS) entry which is preliminary data.</text>
</comment>
<evidence type="ECO:0000313" key="2">
    <source>
        <dbReference type="Proteomes" id="UP001497382"/>
    </source>
</evidence>
<sequence>MEYPSELHDLHNSYPLAPERINITPDNLSPTALEILSEMNMRPATKSEKLVPNLCNKKNYVLHYRNLKLYIQLGLKLVKILRILKFRQTPWLKAYINFNTEQRKQAKTTFEKDFFKLLNNAVYGKTMENLRNRIKFDIVQTKKKAEKLVASPAFHSFTIFDENLVAVQRKLTRLYFNRPIQVGFNILELSKVLMYDFHYNIILKKYGDKAKLLFTDTDSLCYELITDDLNRDFEEMKQYFDFSDYSHDHPLYSVENKKKIGFFKDELNGQPCFEFVGLRSKMYSILSGKGEKQTAKDNIMLQFLLSNCFARQGESSSELALDSYSQSKGCECPIMHMPHSQETLYFKLPPRNQVLEEDCATDKSFLDTEYSYVGGLSSSFFNFKELLFGNVFTHCNWISLVTSAPDFRRNVDSNLDFIKWVPISKARTLERQNICVEWLLYTQAAKIMYSLQLLTFCTDGCSVLSRMDADPLITCSQRRMLRSGYCSSMSHFAITSEVRERPLIEVTWLQLSWMKR</sequence>
<keyword evidence="2" id="KW-1185">Reference proteome</keyword>
<dbReference type="Proteomes" id="UP001497382">
    <property type="component" value="Unassembled WGS sequence"/>
</dbReference>
<dbReference type="SUPFAM" id="SSF56672">
    <property type="entry name" value="DNA/RNA polymerases"/>
    <property type="match status" value="1"/>
</dbReference>
<protein>
    <recommendedName>
        <fullName evidence="3">DNA-directed DNA polymerase</fullName>
    </recommendedName>
</protein>
<dbReference type="PANTHER" id="PTHR31511">
    <property type="entry name" value="PROTEIN CBG23764"/>
    <property type="match status" value="1"/>
</dbReference>
<dbReference type="PANTHER" id="PTHR31511:SF12">
    <property type="entry name" value="RHO TERMINATION FACTOR N-TERMINAL DOMAIN-CONTAINING PROTEIN"/>
    <property type="match status" value="1"/>
</dbReference>
<dbReference type="EMBL" id="CAXIEN010000396">
    <property type="protein sequence ID" value="CAL1296423.1"/>
    <property type="molecule type" value="Genomic_DNA"/>
</dbReference>
<accession>A0AAV2BJK5</accession>
<evidence type="ECO:0000313" key="1">
    <source>
        <dbReference type="EMBL" id="CAL1296423.1"/>
    </source>
</evidence>
<name>A0AAV2BJK5_9ARAC</name>
<organism evidence="1 2">
    <name type="scientific">Larinioides sclopetarius</name>
    <dbReference type="NCBI Taxonomy" id="280406"/>
    <lineage>
        <taxon>Eukaryota</taxon>
        <taxon>Metazoa</taxon>
        <taxon>Ecdysozoa</taxon>
        <taxon>Arthropoda</taxon>
        <taxon>Chelicerata</taxon>
        <taxon>Arachnida</taxon>
        <taxon>Araneae</taxon>
        <taxon>Araneomorphae</taxon>
        <taxon>Entelegynae</taxon>
        <taxon>Araneoidea</taxon>
        <taxon>Araneidae</taxon>
        <taxon>Larinioides</taxon>
    </lineage>
</organism>
<dbReference type="GO" id="GO:0071897">
    <property type="term" value="P:DNA biosynthetic process"/>
    <property type="evidence" value="ECO:0007669"/>
    <property type="project" value="UniProtKB-ARBA"/>
</dbReference>
<dbReference type="InterPro" id="IPR043502">
    <property type="entry name" value="DNA/RNA_pol_sf"/>
</dbReference>
<reference evidence="1 2" key="1">
    <citation type="submission" date="2024-04" db="EMBL/GenBank/DDBJ databases">
        <authorList>
            <person name="Rising A."/>
            <person name="Reimegard J."/>
            <person name="Sonavane S."/>
            <person name="Akerstrom W."/>
            <person name="Nylinder S."/>
            <person name="Hedman E."/>
            <person name="Kallberg Y."/>
        </authorList>
    </citation>
    <scope>NUCLEOTIDE SEQUENCE [LARGE SCALE GENOMIC DNA]</scope>
</reference>
<gene>
    <name evidence="1" type="ORF">LARSCL_LOCUS19780</name>
</gene>
<proteinExistence type="predicted"/>